<feature type="transmembrane region" description="Helical" evidence="2">
    <location>
        <begin position="375"/>
        <end position="396"/>
    </location>
</feature>
<organism evidence="3 4">
    <name type="scientific">Aphis craccivora</name>
    <name type="common">Cowpea aphid</name>
    <dbReference type="NCBI Taxonomy" id="307492"/>
    <lineage>
        <taxon>Eukaryota</taxon>
        <taxon>Metazoa</taxon>
        <taxon>Ecdysozoa</taxon>
        <taxon>Arthropoda</taxon>
        <taxon>Hexapoda</taxon>
        <taxon>Insecta</taxon>
        <taxon>Pterygota</taxon>
        <taxon>Neoptera</taxon>
        <taxon>Paraneoptera</taxon>
        <taxon>Hemiptera</taxon>
        <taxon>Sternorrhyncha</taxon>
        <taxon>Aphidomorpha</taxon>
        <taxon>Aphidoidea</taxon>
        <taxon>Aphididae</taxon>
        <taxon>Aphidini</taxon>
        <taxon>Aphis</taxon>
        <taxon>Aphis</taxon>
    </lineage>
</organism>
<feature type="transmembrane region" description="Helical" evidence="2">
    <location>
        <begin position="348"/>
        <end position="368"/>
    </location>
</feature>
<evidence type="ECO:0000256" key="2">
    <source>
        <dbReference type="SAM" id="Phobius"/>
    </source>
</evidence>
<dbReference type="OrthoDB" id="10625799at2759"/>
<keyword evidence="4" id="KW-1185">Reference proteome</keyword>
<protein>
    <submittedName>
        <fullName evidence="3">Uncharacterized protein</fullName>
    </submittedName>
</protein>
<dbReference type="AlphaFoldDB" id="A0A6G0YYR2"/>
<keyword evidence="2" id="KW-0812">Transmembrane</keyword>
<sequence>MTRSENNQRRRFVIKNSVEILTIFLVTVIGAFLYIQFKQIQKPFSVYHWINNAVRTQNYEHFLEGTNTTVITITTDPLKDVKHAAQKRKEVQITGQDNISVAMVNEVELGNHSTFEDLEANSRSMNMGTVQEKNSIIRSTISNIKTQPINRYVIKENQYLINHKNDNSTVDDDKVYNKDSTIPNDRLYHEMKNGQSTTDTITPVAAEEDASNSYYNVNDLSYNVDNYSYKEVKIPQESIKRTTNSQSKPIHTDDLSSSESVGGGSGHNLYSDYDVKSRYPIGHTIYYRPSVTIPETIYESKGLDQQYEKPKPQQPTYRKKNWKNIGVLLSLIYLGILKLKMIGFLQMIFLIGFKFKLFMIAIFFKFILLLKLMKFFKIFILPVYIFSLLPILSSLYNRTANTQMSNGLSASGSSASSSFSRLPGLLEGGSSSSGIIPSLSGGASGTTLLPGLSGGSSGINLSPGIAGGSGGFNLLPGSTSGTLNPGILRDSSNTLLFDLSHFDKNPKGKQSRLFAYKSDESNI</sequence>
<evidence type="ECO:0000313" key="4">
    <source>
        <dbReference type="Proteomes" id="UP000478052"/>
    </source>
</evidence>
<accession>A0A6G0YYR2</accession>
<reference evidence="3 4" key="1">
    <citation type="submission" date="2019-08" db="EMBL/GenBank/DDBJ databases">
        <title>Whole genome of Aphis craccivora.</title>
        <authorList>
            <person name="Voronova N.V."/>
            <person name="Shulinski R.S."/>
            <person name="Bandarenka Y.V."/>
            <person name="Zhorov D.G."/>
            <person name="Warner D."/>
        </authorList>
    </citation>
    <scope>NUCLEOTIDE SEQUENCE [LARGE SCALE GENOMIC DNA]</scope>
    <source>
        <strain evidence="3">180601</strain>
        <tissue evidence="3">Whole Body</tissue>
    </source>
</reference>
<dbReference type="EMBL" id="VUJU01001918">
    <property type="protein sequence ID" value="KAF0763295.1"/>
    <property type="molecule type" value="Genomic_DNA"/>
</dbReference>
<comment type="caution">
    <text evidence="3">The sequence shown here is derived from an EMBL/GenBank/DDBJ whole genome shotgun (WGS) entry which is preliminary data.</text>
</comment>
<keyword evidence="2" id="KW-0472">Membrane</keyword>
<evidence type="ECO:0000313" key="3">
    <source>
        <dbReference type="EMBL" id="KAF0763295.1"/>
    </source>
</evidence>
<gene>
    <name evidence="3" type="ORF">FWK35_00009689</name>
</gene>
<feature type="region of interest" description="Disordered" evidence="1">
    <location>
        <begin position="238"/>
        <end position="263"/>
    </location>
</feature>
<keyword evidence="2" id="KW-1133">Transmembrane helix</keyword>
<name>A0A6G0YYR2_APHCR</name>
<dbReference type="Proteomes" id="UP000478052">
    <property type="component" value="Unassembled WGS sequence"/>
</dbReference>
<evidence type="ECO:0000256" key="1">
    <source>
        <dbReference type="SAM" id="MobiDB-lite"/>
    </source>
</evidence>
<proteinExistence type="predicted"/>
<feature type="transmembrane region" description="Helical" evidence="2">
    <location>
        <begin position="20"/>
        <end position="37"/>
    </location>
</feature>